<dbReference type="AlphaFoldDB" id="A0AAU7UB56"/>
<evidence type="ECO:0000256" key="4">
    <source>
        <dbReference type="ARBA" id="ARBA00022618"/>
    </source>
</evidence>
<protein>
    <submittedName>
        <fullName evidence="9">DivIVA domain-containing protein</fullName>
    </submittedName>
</protein>
<evidence type="ECO:0000256" key="6">
    <source>
        <dbReference type="ARBA" id="ARBA00023306"/>
    </source>
</evidence>
<organism evidence="9">
    <name type="scientific">Deinococcus sonorensis KR-87</name>
    <dbReference type="NCBI Taxonomy" id="694439"/>
    <lineage>
        <taxon>Bacteria</taxon>
        <taxon>Thermotogati</taxon>
        <taxon>Deinococcota</taxon>
        <taxon>Deinococci</taxon>
        <taxon>Deinococcales</taxon>
        <taxon>Deinococcaceae</taxon>
        <taxon>Deinococcus</taxon>
    </lineage>
</organism>
<dbReference type="InterPro" id="IPR007793">
    <property type="entry name" value="DivIVA_fam"/>
</dbReference>
<comment type="subcellular location">
    <subcellularLocation>
        <location evidence="1">Cytoplasm</location>
    </subcellularLocation>
</comment>
<feature type="compositionally biased region" description="Low complexity" evidence="8">
    <location>
        <begin position="221"/>
        <end position="233"/>
    </location>
</feature>
<dbReference type="PANTHER" id="PTHR35794">
    <property type="entry name" value="CELL DIVISION PROTEIN DIVIVA"/>
    <property type="match status" value="1"/>
</dbReference>
<dbReference type="NCBIfam" id="TIGR03544">
    <property type="entry name" value="DivI1A_domain"/>
    <property type="match status" value="1"/>
</dbReference>
<keyword evidence="4" id="KW-0132">Cell division</keyword>
<dbReference type="GO" id="GO:0005737">
    <property type="term" value="C:cytoplasm"/>
    <property type="evidence" value="ECO:0007669"/>
    <property type="project" value="UniProtKB-SubCell"/>
</dbReference>
<dbReference type="PANTHER" id="PTHR35794:SF2">
    <property type="entry name" value="CELL DIVISION PROTEIN DIVIVA"/>
    <property type="match status" value="1"/>
</dbReference>
<dbReference type="GO" id="GO:0051301">
    <property type="term" value="P:cell division"/>
    <property type="evidence" value="ECO:0007669"/>
    <property type="project" value="UniProtKB-KW"/>
</dbReference>
<dbReference type="InterPro" id="IPR019933">
    <property type="entry name" value="DivIVA_domain"/>
</dbReference>
<comment type="similarity">
    <text evidence="2">Belongs to the DivIVA family.</text>
</comment>
<evidence type="ECO:0000256" key="1">
    <source>
        <dbReference type="ARBA" id="ARBA00004496"/>
    </source>
</evidence>
<sequence length="241" mass="27653">MKYTPLDVRHQEFPGTMGGYRRPEVRAFLSELADDIETLLHSRQDIIEHVRALETRLEEYRQNEDDLRRAVVSAERIGQELRENARKEAELIVSKADSYREQVTREGEQLAAALETQHQARSNELEAVQRARSTELEASYQARFAELEAAYQRRHHELEQGFNVRASQLEHQYTARHNELSGLLTHARQEYVQFLSQYRTLVGSFHDLAAQHPVPEPGLSPAPAAAEAAPSNARVEEQQFV</sequence>
<dbReference type="EMBL" id="CP158299">
    <property type="protein sequence ID" value="XBV85196.1"/>
    <property type="molecule type" value="Genomic_DNA"/>
</dbReference>
<gene>
    <name evidence="9" type="ORF">ABOD76_17390</name>
</gene>
<evidence type="ECO:0000256" key="3">
    <source>
        <dbReference type="ARBA" id="ARBA00022490"/>
    </source>
</evidence>
<evidence type="ECO:0000256" key="8">
    <source>
        <dbReference type="SAM" id="MobiDB-lite"/>
    </source>
</evidence>
<reference evidence="9" key="1">
    <citation type="submission" date="2024-06" db="EMBL/GenBank/DDBJ databases">
        <title>Draft Genome Sequence of Deinococcus sonorensis Type Strain KR-87, a Biofilm Producing Representative of the Genus Deinococcus.</title>
        <authorList>
            <person name="Boren L.S."/>
            <person name="Grosso R.A."/>
            <person name="Hugenberg-Cox A.N."/>
            <person name="Hill J.T.E."/>
            <person name="Albert C.M."/>
            <person name="Tuohy J.M."/>
        </authorList>
    </citation>
    <scope>NUCLEOTIDE SEQUENCE</scope>
    <source>
        <strain evidence="9">KR-87</strain>
    </source>
</reference>
<dbReference type="Pfam" id="PF05103">
    <property type="entry name" value="DivIVA"/>
    <property type="match status" value="1"/>
</dbReference>
<evidence type="ECO:0000256" key="2">
    <source>
        <dbReference type="ARBA" id="ARBA00009008"/>
    </source>
</evidence>
<keyword evidence="6" id="KW-0131">Cell cycle</keyword>
<keyword evidence="3" id="KW-0963">Cytoplasm</keyword>
<feature type="region of interest" description="Disordered" evidence="8">
    <location>
        <begin position="213"/>
        <end position="241"/>
    </location>
</feature>
<accession>A0AAU7UB56</accession>
<proteinExistence type="inferred from homology"/>
<evidence type="ECO:0000313" key="9">
    <source>
        <dbReference type="EMBL" id="XBV85196.1"/>
    </source>
</evidence>
<feature type="coiled-coil region" evidence="7">
    <location>
        <begin position="43"/>
        <end position="131"/>
    </location>
</feature>
<evidence type="ECO:0000256" key="5">
    <source>
        <dbReference type="ARBA" id="ARBA00023054"/>
    </source>
</evidence>
<dbReference type="KEGG" id="dsc:ABOD76_17390"/>
<evidence type="ECO:0000256" key="7">
    <source>
        <dbReference type="SAM" id="Coils"/>
    </source>
</evidence>
<name>A0AAU7UB56_9DEIO</name>
<keyword evidence="5 7" id="KW-0175">Coiled coil</keyword>
<dbReference type="RefSeq" id="WP_350243233.1">
    <property type="nucleotide sequence ID" value="NZ_CP158299.1"/>
</dbReference>
<dbReference type="Gene3D" id="6.10.250.660">
    <property type="match status" value="1"/>
</dbReference>